<feature type="coiled-coil region" evidence="4">
    <location>
        <begin position="321"/>
        <end position="355"/>
    </location>
</feature>
<name>A0A6N2VW94_9FIRM</name>
<evidence type="ECO:0000256" key="3">
    <source>
        <dbReference type="ARBA" id="ARBA00013368"/>
    </source>
</evidence>
<dbReference type="EMBL" id="CACRTG010000041">
    <property type="protein sequence ID" value="VYT34719.1"/>
    <property type="molecule type" value="Genomic_DNA"/>
</dbReference>
<dbReference type="PANTHER" id="PTHR32114:SF2">
    <property type="entry name" value="ABC TRANSPORTER ABCH.3"/>
    <property type="match status" value="1"/>
</dbReference>
<feature type="coiled-coil region" evidence="4">
    <location>
        <begin position="627"/>
        <end position="654"/>
    </location>
</feature>
<dbReference type="Pfam" id="PF20289">
    <property type="entry name" value="MComp1"/>
    <property type="match status" value="1"/>
</dbReference>
<feature type="coiled-coil region" evidence="4">
    <location>
        <begin position="789"/>
        <end position="816"/>
    </location>
</feature>
<dbReference type="Gene3D" id="3.40.50.300">
    <property type="entry name" value="P-loop containing nucleotide triphosphate hydrolases"/>
    <property type="match status" value="2"/>
</dbReference>
<dbReference type="PANTHER" id="PTHR32114">
    <property type="entry name" value="ABC TRANSPORTER ABCH.3"/>
    <property type="match status" value="1"/>
</dbReference>
<comment type="similarity">
    <text evidence="1">Belongs to the SMC family. SbcC subfamily.</text>
</comment>
<gene>
    <name evidence="5" type="ORF">CNLFYP112_02978</name>
</gene>
<dbReference type="SUPFAM" id="SSF52540">
    <property type="entry name" value="P-loop containing nucleoside triphosphate hydrolases"/>
    <property type="match status" value="1"/>
</dbReference>
<keyword evidence="4" id="KW-0175">Coiled coil</keyword>
<evidence type="ECO:0000256" key="2">
    <source>
        <dbReference type="ARBA" id="ARBA00011322"/>
    </source>
</evidence>
<proteinExistence type="inferred from homology"/>
<feature type="coiled-coil region" evidence="4">
    <location>
        <begin position="514"/>
        <end position="591"/>
    </location>
</feature>
<reference evidence="5" key="1">
    <citation type="submission" date="2019-11" db="EMBL/GenBank/DDBJ databases">
        <authorList>
            <person name="Feng L."/>
        </authorList>
    </citation>
    <scope>NUCLEOTIDE SEQUENCE</scope>
    <source>
        <strain evidence="5">CnexileLFYP112</strain>
    </source>
</reference>
<evidence type="ECO:0000256" key="1">
    <source>
        <dbReference type="ARBA" id="ARBA00006930"/>
    </source>
</evidence>
<accession>A0A6N2VW94</accession>
<protein>
    <recommendedName>
        <fullName evidence="3">Nuclease SbcCD subunit C</fullName>
    </recommendedName>
</protein>
<dbReference type="InterPro" id="IPR046905">
    <property type="entry name" value="ABC-3C_MC1"/>
</dbReference>
<evidence type="ECO:0000313" key="5">
    <source>
        <dbReference type="EMBL" id="VYT34719.1"/>
    </source>
</evidence>
<comment type="subunit">
    <text evidence="2">Heterodimer of SbcC and SbcD.</text>
</comment>
<feature type="coiled-coil region" evidence="4">
    <location>
        <begin position="384"/>
        <end position="461"/>
    </location>
</feature>
<evidence type="ECO:0000256" key="4">
    <source>
        <dbReference type="SAM" id="Coils"/>
    </source>
</evidence>
<dbReference type="InterPro" id="IPR027417">
    <property type="entry name" value="P-loop_NTPase"/>
</dbReference>
<dbReference type="AlphaFoldDB" id="A0A6N2VW94"/>
<sequence>MGSLVNLENWKLKANLENKWGCKCSYYTRKMYADTPYHSHIFICVFPELENLYQNWKEINYYVAVKYQSKVESIIEKSNFYICMFTSEKLELEKKNQIEGDSFSAKKYVFEQKYNTDEEYQQEVERKIFKIDIQAPVDTVPKLESLTLKNFRKYEGEKVIKFNDRNGRSASFVLIYAKNGMGKTSIFDGIEFALKGEVERISKLNAKEKEKMRGPIYHHRDHSNEEAYVVINLNNGELIRRKVANLPKDGNDCRIVPANLGSEITGRKDQRKIWNQLILPHDKIDSFISAKSPTDQYEEWTDSAAPLANEREDFINSYNAFKSKKNELTKLEEKKESLERELQQVMKDKLSVQRIVEIIDKYNVFPKQSRPLFFDIQKAGTLEYDELINKVQIYEREIRNTDLEELTEKIKEAKKIQFIGIEYYLEQLDIIRKIESSIKECEDKLKRKRELNNIIQSLEKQRSTNNAIKEKLMPLESINSYGYDRVKKQLDIYQELDDQEYSFNKSLKLHSEQYEEILSRYQSVSEQLNKLMESIDEEKLQEIDSNAEKIDLNKKQLSDLERKLAKAKEQIEQKERGLLEKREKLKQIENLILPENIEEIDDRIFIDIALIFGDKLQQDLYVLKDKYRVQIQEIEIYQKQIDKINQNNKTVQDICERAKRYLQSHKDEKVCPLCHTKFESWETLISAIDNINIDNTKALRRKFFFAQCELKESLNEYDSLLQTFQNRKCEQVEAAKQDILRMENDLKSCCSKKNDFIYQKNKLDQEMSDFRIWFVQQGVILDSYSLSAVKEWEKLQEEKRQNFEELRDTLQSQKDILTDSIKTIKGSINSVSQRKESLLKEPQLFSSIMFLKGKPEKYDFYKELNDLRVQDNNCSYEMEKLETQIITYNDVATDTEEKLIEDKDKQTKELEKLKNTESMSKLFTEFTEEGVKRDLNAWLQLEDSYRKQIEYLDQIQEESSARNYFEKYKNVTKQIDINKIVFESIKKETDEAKDHFQVVKGTFEKRLKDYFSQNIMNEIYQKIDPHDFMKNVDYHLSFNEKDEPQLCIVVNEQIDGEAESYRPEWYFSTAQLNTVAFSSFFGRALSTKSLAFRTIFVDDPISHFDDMNVLGFSDMIRSIIESMDCQIIMSTHDRKIYNILRRKLDDQYYSSCFIDLMKNE</sequence>
<feature type="coiled-coil region" evidence="4">
    <location>
        <begin position="878"/>
        <end position="916"/>
    </location>
</feature>
<organism evidence="5">
    <name type="scientific">[Clostridium] nexile</name>
    <dbReference type="NCBI Taxonomy" id="29361"/>
    <lineage>
        <taxon>Bacteria</taxon>
        <taxon>Bacillati</taxon>
        <taxon>Bacillota</taxon>
        <taxon>Clostridia</taxon>
        <taxon>Lachnospirales</taxon>
        <taxon>Lachnospiraceae</taxon>
        <taxon>Tyzzerella</taxon>
    </lineage>
</organism>